<dbReference type="PROSITE" id="PS51123">
    <property type="entry name" value="OMPA_2"/>
    <property type="match status" value="1"/>
</dbReference>
<dbReference type="RefSeq" id="WP_238236817.1">
    <property type="nucleotide sequence ID" value="NZ_BPQQ01000042.1"/>
</dbReference>
<feature type="compositionally biased region" description="Pro residues" evidence="2">
    <location>
        <begin position="532"/>
        <end position="545"/>
    </location>
</feature>
<evidence type="ECO:0000313" key="4">
    <source>
        <dbReference type="EMBL" id="GJE01728.1"/>
    </source>
</evidence>
<dbReference type="InterPro" id="IPR036737">
    <property type="entry name" value="OmpA-like_sf"/>
</dbReference>
<feature type="region of interest" description="Disordered" evidence="2">
    <location>
        <begin position="524"/>
        <end position="577"/>
    </location>
</feature>
<dbReference type="Pfam" id="PF21923">
    <property type="entry name" value="BON_like"/>
    <property type="match status" value="1"/>
</dbReference>
<dbReference type="InterPro" id="IPR006665">
    <property type="entry name" value="OmpA-like"/>
</dbReference>
<feature type="domain" description="OmpA-like" evidence="3">
    <location>
        <begin position="479"/>
        <end position="624"/>
    </location>
</feature>
<evidence type="ECO:0000313" key="5">
    <source>
        <dbReference type="Proteomes" id="UP001055153"/>
    </source>
</evidence>
<dbReference type="Gene3D" id="3.40.1520.20">
    <property type="match status" value="3"/>
</dbReference>
<dbReference type="InterPro" id="IPR054121">
    <property type="entry name" value="ArfA_BON-like"/>
</dbReference>
<reference evidence="4" key="1">
    <citation type="journal article" date="2021" name="Front. Microbiol.">
        <title>Comprehensive Comparative Genomics and Phenotyping of Methylobacterium Species.</title>
        <authorList>
            <person name="Alessa O."/>
            <person name="Ogura Y."/>
            <person name="Fujitani Y."/>
            <person name="Takami H."/>
            <person name="Hayashi T."/>
            <person name="Sahin N."/>
            <person name="Tani A."/>
        </authorList>
    </citation>
    <scope>NUCLEOTIDE SEQUENCE</scope>
    <source>
        <strain evidence="4">DSM 17168</strain>
    </source>
</reference>
<keyword evidence="1" id="KW-0472">Membrane</keyword>
<reference evidence="4" key="2">
    <citation type="submission" date="2021-08" db="EMBL/GenBank/DDBJ databases">
        <authorList>
            <person name="Tani A."/>
            <person name="Ola A."/>
            <person name="Ogura Y."/>
            <person name="Katsura K."/>
            <person name="Hayashi T."/>
        </authorList>
    </citation>
    <scope>NUCLEOTIDE SEQUENCE</scope>
    <source>
        <strain evidence="4">DSM 17168</strain>
    </source>
</reference>
<evidence type="ECO:0000256" key="2">
    <source>
        <dbReference type="SAM" id="MobiDB-lite"/>
    </source>
</evidence>
<evidence type="ECO:0000256" key="1">
    <source>
        <dbReference type="PROSITE-ProRule" id="PRU00473"/>
    </source>
</evidence>
<comment type="caution">
    <text evidence="4">The sequence shown here is derived from an EMBL/GenBank/DDBJ whole genome shotgun (WGS) entry which is preliminary data.</text>
</comment>
<gene>
    <name evidence="4" type="ORF">GMJLKIPL_3663</name>
</gene>
<dbReference type="EMBL" id="BPQQ01000042">
    <property type="protein sequence ID" value="GJE01728.1"/>
    <property type="molecule type" value="Genomic_DNA"/>
</dbReference>
<accession>A0ABQ4SIZ6</accession>
<proteinExistence type="predicted"/>
<dbReference type="SUPFAM" id="SSF103088">
    <property type="entry name" value="OmpA-like"/>
    <property type="match status" value="1"/>
</dbReference>
<feature type="compositionally biased region" description="Basic and acidic residues" evidence="2">
    <location>
        <begin position="555"/>
        <end position="571"/>
    </location>
</feature>
<keyword evidence="5" id="KW-1185">Reference proteome</keyword>
<dbReference type="Gene3D" id="3.30.1330.60">
    <property type="entry name" value="OmpA-like domain"/>
    <property type="match status" value="1"/>
</dbReference>
<dbReference type="Proteomes" id="UP001055153">
    <property type="component" value="Unassembled WGS sequence"/>
</dbReference>
<sequence>MSLRSLGWLTGLPVLAGLGLATVPWIEPGLDRDLTAPAEAVATATSGEAGEPWLRIERRGRDLVALGDAPTPAERDAALDRLADLSGPRRIIDRVGVIGEQSPFVWSAARRDDDRIDLLGYRPAETRRSVLTERFGAILPEGVTLRDHARAARGAPAGFAEAADFLLRQVVRLGPGATASLRDRTLTLQGEAASVDAYEAVRADLARPPAGFVLGDGAPEPATVKPFTWAAARAPDGSIRLSGHTVSEAERAAIVGAARALANGAPVEDAMRTARGLPAGVDARALTERAFAALALVRDGSVALEGSALSVRGAAIDAQAVQEADALTTGSLPDGVTRGSVDLTASPVSPYVVGIRRAGETVTLTGHLPDPASRAALLAALRPHFFGERILDRTRLAEGAPPDLVRALQAAAAPLGQLAAGEVTATDQVLRIAGESLYPESARRLSGTADRLAPPGWRAEIAVKARDAPALLDDAACRTAFDARLATPTVRFAPGSADLQPDFYPLLDDLAALARSCPDERIEVAGHVDPPGTAPPPVPKPPAPAAPKGKAANAKKPDPKAAEKAGEEKAAEAAMPDVGLPQRRAAAIVDYLLKAGVPAQRVGPGPAETMAERGAVAFALSRAR</sequence>
<evidence type="ECO:0000259" key="3">
    <source>
        <dbReference type="PROSITE" id="PS51123"/>
    </source>
</evidence>
<protein>
    <recommendedName>
        <fullName evidence="3">OmpA-like domain-containing protein</fullName>
    </recommendedName>
</protein>
<organism evidence="4 5">
    <name type="scientific">Methylobacterium isbiliense</name>
    <dbReference type="NCBI Taxonomy" id="315478"/>
    <lineage>
        <taxon>Bacteria</taxon>
        <taxon>Pseudomonadati</taxon>
        <taxon>Pseudomonadota</taxon>
        <taxon>Alphaproteobacteria</taxon>
        <taxon>Hyphomicrobiales</taxon>
        <taxon>Methylobacteriaceae</taxon>
        <taxon>Methylobacterium</taxon>
    </lineage>
</organism>
<name>A0ABQ4SIZ6_9HYPH</name>